<evidence type="ECO:0000313" key="4">
    <source>
        <dbReference type="Proteomes" id="UP000706333"/>
    </source>
</evidence>
<evidence type="ECO:0000256" key="1">
    <source>
        <dbReference type="ARBA" id="ARBA00007068"/>
    </source>
</evidence>
<comment type="similarity">
    <text evidence="1">Belongs to the peptidase S58 family.</text>
</comment>
<evidence type="ECO:0008006" key="5">
    <source>
        <dbReference type="Google" id="ProtNLM"/>
    </source>
</evidence>
<feature type="chain" id="PRO_5036898481" description="Peptidase T4" evidence="2">
    <location>
        <begin position="20"/>
        <end position="170"/>
    </location>
</feature>
<dbReference type="Gene3D" id="3.60.70.12">
    <property type="entry name" value="L-amino peptidase D-ALA esterase/amidase"/>
    <property type="match status" value="1"/>
</dbReference>
<dbReference type="InterPro" id="IPR016117">
    <property type="entry name" value="ArgJ-like_dom_sf"/>
</dbReference>
<dbReference type="Pfam" id="PF03576">
    <property type="entry name" value="Peptidase_S58"/>
    <property type="match status" value="1"/>
</dbReference>
<evidence type="ECO:0000313" key="3">
    <source>
        <dbReference type="EMBL" id="MBK5925928.1"/>
    </source>
</evidence>
<keyword evidence="4" id="KW-1185">Reference proteome</keyword>
<dbReference type="PANTHER" id="PTHR36512:SF3">
    <property type="entry name" value="BLR5678 PROTEIN"/>
    <property type="match status" value="1"/>
</dbReference>
<dbReference type="InterPro" id="IPR005321">
    <property type="entry name" value="Peptidase_S58_DmpA"/>
</dbReference>
<dbReference type="Proteomes" id="UP000706333">
    <property type="component" value="Unassembled WGS sequence"/>
</dbReference>
<organism evidence="3 4">
    <name type="scientific">Rhodobaculum claviforme</name>
    <dbReference type="NCBI Taxonomy" id="1549854"/>
    <lineage>
        <taxon>Bacteria</taxon>
        <taxon>Pseudomonadati</taxon>
        <taxon>Pseudomonadota</taxon>
        <taxon>Alphaproteobacteria</taxon>
        <taxon>Rhodobacterales</taxon>
        <taxon>Paracoccaceae</taxon>
        <taxon>Rhodobaculum</taxon>
    </lineage>
</organism>
<sequence>MGSASAVLSAGGYTVGALAAVNAVGAVTVADGPHFWAAPWEMGAEFGGLGLPERFTPGAEQGPTKRPGTATTLAIVATDAALTQAQATRMATAAHDGMARAIVPSHTLLDGDLVFAVSTGARPLRDPLADPFRLGHAAAACLARAIARGVYAATPAPGDVLPAWRARFGG</sequence>
<name>A0A934THP4_9RHOB</name>
<reference evidence="3" key="2">
    <citation type="journal article" date="2020" name="Microorganisms">
        <title>Osmotic Adaptation and Compatible Solute Biosynthesis of Phototrophic Bacteria as Revealed from Genome Analyses.</title>
        <authorList>
            <person name="Imhoff J.F."/>
            <person name="Rahn T."/>
            <person name="Kunzel S."/>
            <person name="Keller A."/>
            <person name="Neulinger S.C."/>
        </authorList>
    </citation>
    <scope>NUCLEOTIDE SEQUENCE</scope>
    <source>
        <strain evidence="3">LMG 28126</strain>
    </source>
</reference>
<dbReference type="GO" id="GO:0004177">
    <property type="term" value="F:aminopeptidase activity"/>
    <property type="evidence" value="ECO:0007669"/>
    <property type="project" value="TreeGrafter"/>
</dbReference>
<keyword evidence="2" id="KW-0732">Signal</keyword>
<feature type="signal peptide" evidence="2">
    <location>
        <begin position="1"/>
        <end position="19"/>
    </location>
</feature>
<dbReference type="SUPFAM" id="SSF56266">
    <property type="entry name" value="DmpA/ArgJ-like"/>
    <property type="match status" value="1"/>
</dbReference>
<dbReference type="EMBL" id="NHSD01000059">
    <property type="protein sequence ID" value="MBK5925928.1"/>
    <property type="molecule type" value="Genomic_DNA"/>
</dbReference>
<comment type="caution">
    <text evidence="3">The sequence shown here is derived from an EMBL/GenBank/DDBJ whole genome shotgun (WGS) entry which is preliminary data.</text>
</comment>
<gene>
    <name evidence="3" type="ORF">CCR87_00915</name>
</gene>
<reference evidence="3" key="1">
    <citation type="submission" date="2017-05" db="EMBL/GenBank/DDBJ databases">
        <authorList>
            <person name="Imhoff J.F."/>
            <person name="Rahn T."/>
            <person name="Kuenzel S."/>
            <person name="Neulinger S.C."/>
        </authorList>
    </citation>
    <scope>NUCLEOTIDE SEQUENCE</scope>
    <source>
        <strain evidence="3">LMG 28126</strain>
    </source>
</reference>
<evidence type="ECO:0000256" key="2">
    <source>
        <dbReference type="SAM" id="SignalP"/>
    </source>
</evidence>
<protein>
    <recommendedName>
        <fullName evidence="5">Peptidase T4</fullName>
    </recommendedName>
</protein>
<accession>A0A934THP4</accession>
<proteinExistence type="inferred from homology"/>
<dbReference type="AlphaFoldDB" id="A0A934THP4"/>
<dbReference type="PANTHER" id="PTHR36512">
    <property type="entry name" value="D-AMINOPEPTIDASE"/>
    <property type="match status" value="1"/>
</dbReference>